<evidence type="ECO:0000259" key="3">
    <source>
        <dbReference type="PROSITE" id="PS51671"/>
    </source>
</evidence>
<dbReference type="FunFam" id="3.10.20.30:FF:000002">
    <property type="entry name" value="GTP pyrophosphokinase (RelA/SpoT)"/>
    <property type="match status" value="1"/>
</dbReference>
<dbReference type="CDD" id="cd04876">
    <property type="entry name" value="ACT_RelA-SpoT"/>
    <property type="match status" value="1"/>
</dbReference>
<dbReference type="InterPro" id="IPR002912">
    <property type="entry name" value="ACT_dom"/>
</dbReference>
<dbReference type="FunCoup" id="A0LK42">
    <property type="interactions" value="534"/>
</dbReference>
<sequence>MRFFEIRDQMLSYYPSSDSSLLEKAYIYVASIHRGRVRLPGEPYLNHSLAVAGILAQMRLDEESIASGLLHDVVEDKYANIDEVRELFGPGVAGIVQGVTKLSRLSFSSREERQAEYIRKMILAMSQDVRVILVKLADRLHDMRSLHSGTRGSGNSMAQETFDIYAPLAARLGIDWMKQELEDLAFRCKEPESYEEILGKLEKTQEERRRYIEDVMSILNARLEEHGIKGRVNGRSKHLHSIYQKMIRQNLDLNRVYDIIAFRIIVDSVKACYEALAMIHALWEPVQGRFKDYIVKPKSNMYQSLHTTVIGPYHERMEVQIRTEEMNRIANEGIAAHWLYKEGRPLGKIDEQETQRFSWLRELMEWNKDWRDPKTFFDAVKVNFYPDEVYVFTPQGEIKSFPRGSTPVDFAYEVHTEVGHRCVGARVNGKLVQLRYELQTGDTIEILTAANHRPSKDWLKQVKTSKAINRIRHWFKAEERERSISLGREFCEREFRKKGLNFHNYLNSNELLEAARGFSLRSVDDLLAAVGYRKVSPVQVIGKLPSKMEIEEAAREDTIPVEKRRTAHGDEGVKVRGVDDVMIRMAKCCNPVPGEEIVGYITRGRGITVHRVQCNNIGRGDAERKIDVQWDSGGGQVYPVDIKITHASDKGILAGLSAVLGQLDANVVDIQVEPPGGYNLGACRLKIEVKDTKHLQRVLSALRAEKGVYRVQRSME</sequence>
<dbReference type="HOGENOM" id="CLU_012300_3_0_7"/>
<evidence type="ECO:0000313" key="7">
    <source>
        <dbReference type="Proteomes" id="UP000001784"/>
    </source>
</evidence>
<dbReference type="SUPFAM" id="SSF109604">
    <property type="entry name" value="HD-domain/PDEase-like"/>
    <property type="match status" value="1"/>
</dbReference>
<dbReference type="InterPro" id="IPR004811">
    <property type="entry name" value="RelA/Spo_fam"/>
</dbReference>
<dbReference type="Pfam" id="PF13291">
    <property type="entry name" value="ACT_4"/>
    <property type="match status" value="1"/>
</dbReference>
<proteinExistence type="inferred from homology"/>
<dbReference type="InParanoid" id="A0LK42"/>
<dbReference type="Gene3D" id="3.30.70.260">
    <property type="match status" value="1"/>
</dbReference>
<keyword evidence="1" id="KW-0694">RNA-binding</keyword>
<comment type="similarity">
    <text evidence="2">Belongs to the relA/spoT family.</text>
</comment>
<dbReference type="Pfam" id="PF02824">
    <property type="entry name" value="TGS"/>
    <property type="match status" value="1"/>
</dbReference>
<dbReference type="SMART" id="SM00471">
    <property type="entry name" value="HDc"/>
    <property type="match status" value="1"/>
</dbReference>
<dbReference type="SUPFAM" id="SSF81301">
    <property type="entry name" value="Nucleotidyltransferase"/>
    <property type="match status" value="1"/>
</dbReference>
<dbReference type="PROSITE" id="PS51671">
    <property type="entry name" value="ACT"/>
    <property type="match status" value="1"/>
</dbReference>
<dbReference type="KEGG" id="sfu:Sfum_2111"/>
<dbReference type="InterPro" id="IPR006674">
    <property type="entry name" value="HD_domain"/>
</dbReference>
<dbReference type="NCBIfam" id="TIGR00691">
    <property type="entry name" value="spoT_relA"/>
    <property type="match status" value="1"/>
</dbReference>
<dbReference type="GO" id="GO:0003723">
    <property type="term" value="F:RNA binding"/>
    <property type="evidence" value="ECO:0007669"/>
    <property type="project" value="UniProtKB-KW"/>
</dbReference>
<keyword evidence="6" id="KW-0808">Transferase</keyword>
<evidence type="ECO:0000259" key="5">
    <source>
        <dbReference type="PROSITE" id="PS51880"/>
    </source>
</evidence>
<dbReference type="AlphaFoldDB" id="A0LK42"/>
<dbReference type="GO" id="GO:0008728">
    <property type="term" value="F:GTP diphosphokinase activity"/>
    <property type="evidence" value="ECO:0007669"/>
    <property type="project" value="UniProtKB-EC"/>
</dbReference>
<dbReference type="RefSeq" id="WP_011698963.1">
    <property type="nucleotide sequence ID" value="NC_008554.1"/>
</dbReference>
<dbReference type="PROSITE" id="PS51880">
    <property type="entry name" value="TGS"/>
    <property type="match status" value="1"/>
</dbReference>
<dbReference type="InterPro" id="IPR045600">
    <property type="entry name" value="RelA/SpoT_AH_RIS"/>
</dbReference>
<accession>A0LK42</accession>
<dbReference type="Pfam" id="PF19296">
    <property type="entry name" value="RelA_AH_RIS"/>
    <property type="match status" value="1"/>
</dbReference>
<dbReference type="Pfam" id="PF13328">
    <property type="entry name" value="HD_4"/>
    <property type="match status" value="1"/>
</dbReference>
<evidence type="ECO:0000256" key="2">
    <source>
        <dbReference type="RuleBase" id="RU003847"/>
    </source>
</evidence>
<dbReference type="InterPro" id="IPR003607">
    <property type="entry name" value="HD/PDEase_dom"/>
</dbReference>
<gene>
    <name evidence="6" type="ordered locus">Sfum_2111</name>
</gene>
<dbReference type="InterPro" id="IPR012676">
    <property type="entry name" value="TGS-like"/>
</dbReference>
<dbReference type="SUPFAM" id="SSF55021">
    <property type="entry name" value="ACT-like"/>
    <property type="match status" value="1"/>
</dbReference>
<dbReference type="EMBL" id="CP000478">
    <property type="protein sequence ID" value="ABK17794.1"/>
    <property type="molecule type" value="Genomic_DNA"/>
</dbReference>
<dbReference type="GO" id="GO:0008893">
    <property type="term" value="F:guanosine-3',5'-bis(diphosphate) 3'-diphosphatase activity"/>
    <property type="evidence" value="ECO:0007669"/>
    <property type="project" value="TreeGrafter"/>
</dbReference>
<keyword evidence="7" id="KW-1185">Reference proteome</keyword>
<dbReference type="CDD" id="cd01668">
    <property type="entry name" value="TGS_RSH"/>
    <property type="match status" value="1"/>
</dbReference>
<dbReference type="PANTHER" id="PTHR21262:SF36">
    <property type="entry name" value="BIFUNCTIONAL (P)PPGPP SYNTHASE_HYDROLASE SPOT"/>
    <property type="match status" value="1"/>
</dbReference>
<feature type="domain" description="ACT" evidence="3">
    <location>
        <begin position="641"/>
        <end position="716"/>
    </location>
</feature>
<dbReference type="Proteomes" id="UP000001784">
    <property type="component" value="Chromosome"/>
</dbReference>
<dbReference type="CDD" id="cd05399">
    <property type="entry name" value="NT_Rel-Spo_like"/>
    <property type="match status" value="1"/>
</dbReference>
<dbReference type="InterPro" id="IPR043519">
    <property type="entry name" value="NT_sf"/>
</dbReference>
<dbReference type="Pfam" id="PF04607">
    <property type="entry name" value="RelA_SpoT"/>
    <property type="match status" value="1"/>
</dbReference>
<evidence type="ECO:0000259" key="4">
    <source>
        <dbReference type="PROSITE" id="PS51831"/>
    </source>
</evidence>
<dbReference type="FunFam" id="1.10.3210.10:FF:000001">
    <property type="entry name" value="GTP pyrophosphokinase RelA"/>
    <property type="match status" value="1"/>
</dbReference>
<dbReference type="InterPro" id="IPR004095">
    <property type="entry name" value="TGS"/>
</dbReference>
<dbReference type="FunFam" id="3.30.460.10:FF:000001">
    <property type="entry name" value="GTP pyrophosphokinase RelA"/>
    <property type="match status" value="1"/>
</dbReference>
<feature type="domain" description="TGS" evidence="5">
    <location>
        <begin position="387"/>
        <end position="448"/>
    </location>
</feature>
<comment type="function">
    <text evidence="2">In eubacteria ppGpp (guanosine 3'-diphosphate 5'-diphosphate) is a mediator of the stringent response that coordinates a variety of cellular activities in response to changes in nutritional abundance.</text>
</comment>
<dbReference type="InterPro" id="IPR007685">
    <property type="entry name" value="RelA_SpoT"/>
</dbReference>
<dbReference type="EC" id="2.7.6.5" evidence="6"/>
<dbReference type="GO" id="GO:0015969">
    <property type="term" value="P:guanosine tetraphosphate metabolic process"/>
    <property type="evidence" value="ECO:0007669"/>
    <property type="project" value="InterPro"/>
</dbReference>
<dbReference type="Gene3D" id="3.10.20.30">
    <property type="match status" value="1"/>
</dbReference>
<dbReference type="PROSITE" id="PS50889">
    <property type="entry name" value="S4"/>
    <property type="match status" value="1"/>
</dbReference>
<organism evidence="6 7">
    <name type="scientific">Syntrophobacter fumaroxidans (strain DSM 10017 / MPOB)</name>
    <dbReference type="NCBI Taxonomy" id="335543"/>
    <lineage>
        <taxon>Bacteria</taxon>
        <taxon>Pseudomonadati</taxon>
        <taxon>Thermodesulfobacteriota</taxon>
        <taxon>Syntrophobacteria</taxon>
        <taxon>Syntrophobacterales</taxon>
        <taxon>Syntrophobacteraceae</taxon>
        <taxon>Syntrophobacter</taxon>
    </lineage>
</organism>
<dbReference type="STRING" id="335543.Sfum_2111"/>
<dbReference type="Gene3D" id="1.10.3210.10">
    <property type="entry name" value="Hypothetical protein af1432"/>
    <property type="match status" value="1"/>
</dbReference>
<dbReference type="SMART" id="SM00954">
    <property type="entry name" value="RelA_SpoT"/>
    <property type="match status" value="1"/>
</dbReference>
<name>A0LK42_SYNFM</name>
<dbReference type="SUPFAM" id="SSF81271">
    <property type="entry name" value="TGS-like"/>
    <property type="match status" value="1"/>
</dbReference>
<dbReference type="eggNOG" id="COG0317">
    <property type="taxonomic scope" value="Bacteria"/>
</dbReference>
<dbReference type="InterPro" id="IPR045865">
    <property type="entry name" value="ACT-like_dom_sf"/>
</dbReference>
<protein>
    <submittedName>
        <fullName evidence="6">(P)ppGpp synthetase I, SpoT/RelA</fullName>
        <ecNumber evidence="6">2.7.6.5</ecNumber>
    </submittedName>
</protein>
<evidence type="ECO:0000256" key="1">
    <source>
        <dbReference type="PROSITE-ProRule" id="PRU00182"/>
    </source>
</evidence>
<dbReference type="InterPro" id="IPR012675">
    <property type="entry name" value="Beta-grasp_dom_sf"/>
</dbReference>
<dbReference type="InterPro" id="IPR033655">
    <property type="entry name" value="TGS_RelA/SpoT"/>
</dbReference>
<dbReference type="PANTHER" id="PTHR21262">
    <property type="entry name" value="GUANOSINE-3',5'-BIS DIPHOSPHATE 3'-PYROPHOSPHOHYDROLASE"/>
    <property type="match status" value="1"/>
</dbReference>
<dbReference type="GO" id="GO:0015949">
    <property type="term" value="P:nucleobase-containing small molecule interconversion"/>
    <property type="evidence" value="ECO:0007669"/>
    <property type="project" value="UniProtKB-ARBA"/>
</dbReference>
<dbReference type="GO" id="GO:0005886">
    <property type="term" value="C:plasma membrane"/>
    <property type="evidence" value="ECO:0007669"/>
    <property type="project" value="TreeGrafter"/>
</dbReference>
<dbReference type="GO" id="GO:0042594">
    <property type="term" value="P:response to starvation"/>
    <property type="evidence" value="ECO:0007669"/>
    <property type="project" value="TreeGrafter"/>
</dbReference>
<dbReference type="PROSITE" id="PS51831">
    <property type="entry name" value="HD"/>
    <property type="match status" value="1"/>
</dbReference>
<feature type="domain" description="HD" evidence="4">
    <location>
        <begin position="44"/>
        <end position="143"/>
    </location>
</feature>
<reference evidence="6 7" key="1">
    <citation type="submission" date="2006-10" db="EMBL/GenBank/DDBJ databases">
        <title>Complete sequence of Syntrophobacter fumaroxidans MPOB.</title>
        <authorList>
            <consortium name="US DOE Joint Genome Institute"/>
            <person name="Copeland A."/>
            <person name="Lucas S."/>
            <person name="Lapidus A."/>
            <person name="Barry K."/>
            <person name="Detter J.C."/>
            <person name="Glavina del Rio T."/>
            <person name="Hammon N."/>
            <person name="Israni S."/>
            <person name="Pitluck S."/>
            <person name="Goltsman E.G."/>
            <person name="Martinez M."/>
            <person name="Schmutz J."/>
            <person name="Larimer F."/>
            <person name="Land M."/>
            <person name="Hauser L."/>
            <person name="Kyrpides N."/>
            <person name="Kim E."/>
            <person name="Boone D.R."/>
            <person name="Brockman F."/>
            <person name="Culley D."/>
            <person name="Ferry J."/>
            <person name="Gunsalus R."/>
            <person name="McInerney M.J."/>
            <person name="Morrison M."/>
            <person name="Plugge C."/>
            <person name="Rohlin L."/>
            <person name="Scholten J."/>
            <person name="Sieber J."/>
            <person name="Stams A.J.M."/>
            <person name="Worm P."/>
            <person name="Henstra A.M."/>
            <person name="Richardson P."/>
        </authorList>
    </citation>
    <scope>NUCLEOTIDE SEQUENCE [LARGE SCALE GENOMIC DNA]</scope>
    <source>
        <strain evidence="7">DSM 10017 / MPOB</strain>
    </source>
</reference>
<evidence type="ECO:0000313" key="6">
    <source>
        <dbReference type="EMBL" id="ABK17794.1"/>
    </source>
</evidence>
<dbReference type="Gene3D" id="3.30.460.10">
    <property type="entry name" value="Beta Polymerase, domain 2"/>
    <property type="match status" value="1"/>
</dbReference>
<dbReference type="OrthoDB" id="9805041at2"/>
<dbReference type="CDD" id="cd00077">
    <property type="entry name" value="HDc"/>
    <property type="match status" value="1"/>
</dbReference>